<proteinExistence type="predicted"/>
<name>A0ABV6JCF7_9BACL</name>
<feature type="modified residue" description="4-aspartylphosphate" evidence="5">
    <location>
        <position position="55"/>
    </location>
</feature>
<comment type="caution">
    <text evidence="7">The sequence shown here is derived from an EMBL/GenBank/DDBJ whole genome shotgun (WGS) entry which is preliminary data.</text>
</comment>
<dbReference type="EMBL" id="JBHLVF010000034">
    <property type="protein sequence ID" value="MFC0393590.1"/>
    <property type="molecule type" value="Genomic_DNA"/>
</dbReference>
<evidence type="ECO:0000256" key="2">
    <source>
        <dbReference type="ARBA" id="ARBA00023015"/>
    </source>
</evidence>
<dbReference type="Gene3D" id="1.10.10.10">
    <property type="entry name" value="Winged helix-like DNA-binding domain superfamily/Winged helix DNA-binding domain"/>
    <property type="match status" value="1"/>
</dbReference>
<organism evidence="7 8">
    <name type="scientific">Paenibacillus mendelii</name>
    <dbReference type="NCBI Taxonomy" id="206163"/>
    <lineage>
        <taxon>Bacteria</taxon>
        <taxon>Bacillati</taxon>
        <taxon>Bacillota</taxon>
        <taxon>Bacilli</taxon>
        <taxon>Bacillales</taxon>
        <taxon>Paenibacillaceae</taxon>
        <taxon>Paenibacillus</taxon>
    </lineage>
</organism>
<keyword evidence="2" id="KW-0805">Transcription regulation</keyword>
<accession>A0ABV6JCF7</accession>
<dbReference type="SMART" id="SM00448">
    <property type="entry name" value="REC"/>
    <property type="match status" value="1"/>
</dbReference>
<sequence length="356" mass="40787">MNYNAILIDDEPMALDVMDYYLREIGGVTVAGRFGGAAEALSQAPSLQPDLIFLDIEMPGSNGLSAAELFRNICPAAEIVFVTAHAHYAMDAFDRHALGYLLKPVDKHKLIKVLDRYAQLHAGRGHHRTEQEAPSHVRSASDLLRLQILGSLELYTSDGRLLTWRTKKTKELFAFLWHHQGQPVYKYTILEELWPDAPAERSQRLLHTSLYYLRSMFKSEGYSEIVMHGDERYWINISVIQSDTGQLYGMMQRSLHGTDLKRALAMYSGDYLEKEHYQWADARRIDMRLEFVSCMDQALDQAPAQDQPLILRKLIQLEPNNEAYYDRLVNCLNRLGDQAGARQMEAAKKRMMMEDG</sequence>
<protein>
    <submittedName>
        <fullName evidence="7">Response regulator</fullName>
    </submittedName>
</protein>
<evidence type="ECO:0000256" key="4">
    <source>
        <dbReference type="ARBA" id="ARBA00023163"/>
    </source>
</evidence>
<dbReference type="InterPro" id="IPR011006">
    <property type="entry name" value="CheY-like_superfamily"/>
</dbReference>
<keyword evidence="8" id="KW-1185">Reference proteome</keyword>
<dbReference type="Pfam" id="PF00072">
    <property type="entry name" value="Response_reg"/>
    <property type="match status" value="1"/>
</dbReference>
<evidence type="ECO:0000256" key="5">
    <source>
        <dbReference type="PROSITE-ProRule" id="PRU00169"/>
    </source>
</evidence>
<keyword evidence="4" id="KW-0804">Transcription</keyword>
<feature type="domain" description="Response regulatory" evidence="6">
    <location>
        <begin position="4"/>
        <end position="118"/>
    </location>
</feature>
<dbReference type="InterPro" id="IPR016032">
    <property type="entry name" value="Sig_transdc_resp-reg_C-effctor"/>
</dbReference>
<dbReference type="SUPFAM" id="SSF52172">
    <property type="entry name" value="CheY-like"/>
    <property type="match status" value="1"/>
</dbReference>
<dbReference type="PROSITE" id="PS50110">
    <property type="entry name" value="RESPONSE_REGULATORY"/>
    <property type="match status" value="1"/>
</dbReference>
<keyword evidence="5" id="KW-0597">Phosphoprotein</keyword>
<keyword evidence="1" id="KW-0902">Two-component regulatory system</keyword>
<evidence type="ECO:0000256" key="3">
    <source>
        <dbReference type="ARBA" id="ARBA00023125"/>
    </source>
</evidence>
<evidence type="ECO:0000313" key="8">
    <source>
        <dbReference type="Proteomes" id="UP001589818"/>
    </source>
</evidence>
<dbReference type="Proteomes" id="UP001589818">
    <property type="component" value="Unassembled WGS sequence"/>
</dbReference>
<keyword evidence="3" id="KW-0238">DNA-binding</keyword>
<dbReference type="InterPro" id="IPR011990">
    <property type="entry name" value="TPR-like_helical_dom_sf"/>
</dbReference>
<reference evidence="7 8" key="1">
    <citation type="submission" date="2024-09" db="EMBL/GenBank/DDBJ databases">
        <authorList>
            <person name="Sun Q."/>
            <person name="Mori K."/>
        </authorList>
    </citation>
    <scope>NUCLEOTIDE SEQUENCE [LARGE SCALE GENOMIC DNA]</scope>
    <source>
        <strain evidence="7 8">CCM 4839</strain>
    </source>
</reference>
<dbReference type="InterPro" id="IPR001789">
    <property type="entry name" value="Sig_transdc_resp-reg_receiver"/>
</dbReference>
<dbReference type="RefSeq" id="WP_204821654.1">
    <property type="nucleotide sequence ID" value="NZ_JANHOF010000008.1"/>
</dbReference>
<evidence type="ECO:0000256" key="1">
    <source>
        <dbReference type="ARBA" id="ARBA00023012"/>
    </source>
</evidence>
<dbReference type="SUPFAM" id="SSF46894">
    <property type="entry name" value="C-terminal effector domain of the bipartite response regulators"/>
    <property type="match status" value="1"/>
</dbReference>
<dbReference type="PANTHER" id="PTHR35807">
    <property type="entry name" value="TRANSCRIPTIONAL REGULATOR REDD-RELATED"/>
    <property type="match status" value="1"/>
</dbReference>
<dbReference type="InterPro" id="IPR051677">
    <property type="entry name" value="AfsR-DnrI-RedD_regulator"/>
</dbReference>
<dbReference type="Gene3D" id="3.40.50.2300">
    <property type="match status" value="1"/>
</dbReference>
<evidence type="ECO:0000259" key="6">
    <source>
        <dbReference type="PROSITE" id="PS50110"/>
    </source>
</evidence>
<dbReference type="Gene3D" id="1.25.40.10">
    <property type="entry name" value="Tetratricopeptide repeat domain"/>
    <property type="match status" value="1"/>
</dbReference>
<dbReference type="InterPro" id="IPR005158">
    <property type="entry name" value="BTAD"/>
</dbReference>
<dbReference type="InterPro" id="IPR036388">
    <property type="entry name" value="WH-like_DNA-bd_sf"/>
</dbReference>
<evidence type="ECO:0000313" key="7">
    <source>
        <dbReference type="EMBL" id="MFC0393590.1"/>
    </source>
</evidence>
<dbReference type="Pfam" id="PF03704">
    <property type="entry name" value="BTAD"/>
    <property type="match status" value="1"/>
</dbReference>
<gene>
    <name evidence="7" type="ORF">ACFFJ8_19730</name>
</gene>